<evidence type="ECO:0000313" key="4">
    <source>
        <dbReference type="Proteomes" id="UP000799437"/>
    </source>
</evidence>
<evidence type="ECO:0000313" key="3">
    <source>
        <dbReference type="EMBL" id="KAF2755907.1"/>
    </source>
</evidence>
<dbReference type="InterPro" id="IPR036691">
    <property type="entry name" value="Endo/exonu/phosph_ase_sf"/>
</dbReference>
<feature type="region of interest" description="Disordered" evidence="1">
    <location>
        <begin position="1"/>
        <end position="45"/>
    </location>
</feature>
<dbReference type="Pfam" id="PF21310">
    <property type="entry name" value="OCRL-like_ASH"/>
    <property type="match status" value="1"/>
</dbReference>
<dbReference type="GeneID" id="54483895"/>
<dbReference type="SMART" id="SM00128">
    <property type="entry name" value="IPPc"/>
    <property type="match status" value="1"/>
</dbReference>
<dbReference type="GO" id="GO:0046856">
    <property type="term" value="P:phosphatidylinositol dephosphorylation"/>
    <property type="evidence" value="ECO:0007669"/>
    <property type="project" value="InterPro"/>
</dbReference>
<organism evidence="3 4">
    <name type="scientific">Pseudovirgaria hyperparasitica</name>
    <dbReference type="NCBI Taxonomy" id="470096"/>
    <lineage>
        <taxon>Eukaryota</taxon>
        <taxon>Fungi</taxon>
        <taxon>Dikarya</taxon>
        <taxon>Ascomycota</taxon>
        <taxon>Pezizomycotina</taxon>
        <taxon>Dothideomycetes</taxon>
        <taxon>Dothideomycetes incertae sedis</taxon>
        <taxon>Acrospermales</taxon>
        <taxon>Acrospermaceae</taxon>
        <taxon>Pseudovirgaria</taxon>
    </lineage>
</organism>
<feature type="region of interest" description="Disordered" evidence="1">
    <location>
        <begin position="430"/>
        <end position="451"/>
    </location>
</feature>
<dbReference type="GO" id="GO:0004439">
    <property type="term" value="F:phosphatidylinositol-4,5-bisphosphate 5-phosphatase activity"/>
    <property type="evidence" value="ECO:0007669"/>
    <property type="project" value="TreeGrafter"/>
</dbReference>
<feature type="compositionally biased region" description="Low complexity" evidence="1">
    <location>
        <begin position="1"/>
        <end position="14"/>
    </location>
</feature>
<reference evidence="3" key="1">
    <citation type="journal article" date="2020" name="Stud. Mycol.">
        <title>101 Dothideomycetes genomes: a test case for predicting lifestyles and emergence of pathogens.</title>
        <authorList>
            <person name="Haridas S."/>
            <person name="Albert R."/>
            <person name="Binder M."/>
            <person name="Bloem J."/>
            <person name="Labutti K."/>
            <person name="Salamov A."/>
            <person name="Andreopoulos B."/>
            <person name="Baker S."/>
            <person name="Barry K."/>
            <person name="Bills G."/>
            <person name="Bluhm B."/>
            <person name="Cannon C."/>
            <person name="Castanera R."/>
            <person name="Culley D."/>
            <person name="Daum C."/>
            <person name="Ezra D."/>
            <person name="Gonzalez J."/>
            <person name="Henrissat B."/>
            <person name="Kuo A."/>
            <person name="Liang C."/>
            <person name="Lipzen A."/>
            <person name="Lutzoni F."/>
            <person name="Magnuson J."/>
            <person name="Mondo S."/>
            <person name="Nolan M."/>
            <person name="Ohm R."/>
            <person name="Pangilinan J."/>
            <person name="Park H.-J."/>
            <person name="Ramirez L."/>
            <person name="Alfaro M."/>
            <person name="Sun H."/>
            <person name="Tritt A."/>
            <person name="Yoshinaga Y."/>
            <person name="Zwiers L.-H."/>
            <person name="Turgeon B."/>
            <person name="Goodwin S."/>
            <person name="Spatafora J."/>
            <person name="Crous P."/>
            <person name="Grigoriev I."/>
        </authorList>
    </citation>
    <scope>NUCLEOTIDE SEQUENCE</scope>
    <source>
        <strain evidence="3">CBS 121739</strain>
    </source>
</reference>
<evidence type="ECO:0000259" key="2">
    <source>
        <dbReference type="SMART" id="SM00128"/>
    </source>
</evidence>
<sequence>MSNSRSSRSNSRSSLRPESLEQDIPGAFPSGAQADGPSAETSHHTLQQAIYARRAEFTRQKSIRIKVGTWNIAALKGTDEDISGWFIKGKARSSNEKSTLPRNDPSALPSGDEIGLYVLGLQEIVDVSSATEALRPYTDPATGNRFKTAVEHALPTYQLVSEQQLIGMLLLIYAAPDVTPQISAVSTTSVGTGLMGYMGNKGAVTSRILLGETTRLVFVNCHMSAGADKAALDRRNWDWQQIMSRTKFDPVPNPTGIPNLTNESLGDEDFTFWFGDLNYRLTGMPGDDIRRLLTLHIRNEYGLPRDSTGGAITRSSSGTTDTDSTLSVGDRFSDSSMTVLDPEVLPPLQDPASLETTLSSLLPHDELHQQQLTQKAFYDGWQEGKIEFLPTYKYDVGSIGQFDSSEKKRCPSWCDRILYRTRKTRLAAEMKRKDAEETRKKDADMKARGMDHAGDDDNVLFDYDPDHDADNEYGEFAEPELELVNTKDGHQDTIFQEYYTSHQRVLSSDHKPLDSVFRLIYDSVIPELKAKVHQEVAKELDRAENEGRPCVTMIVDRNEGLDSDVMSDDFDNDFEGVNFGDIRYAQSKTRSVTIANTGRVPATISFADRPFVKGQNQGPAPPWLSVYFDRDPDIIDPKLPLGIKDHYTIEPGDSSTVELTLKVAVMELVRSLNEDVSNIDDILVLRVENGRDHFLPIRGRWLKSTFAQSIDKLIKIPEGGIRRLQGQKPQSTSAASTPGNTTTHSKGNAGVMWSTPRELFRLTESIEVLVERVIAEWDMMTPQQQPQGDTSGTATVVIESPPWYLHAAWPFVEDSWTLTTVDVRDRLKCQLFEALDTDSRFDSVFVPETTPLHRLEVFAETLMLFLSSLVDGIIPALTFTQIETHFATCDISKQQSHSIDDERTALLEILAASCPTHNVSFMLLTTMLSRLMSELSTYRASSKEPGIPNSPKKTPSHLPRKSLSLDPQHARTQIVRRSLAALFADMMVRMEDPDKGKDKERKMRQDRRVRFVEVFLGDGEGGF</sequence>
<dbReference type="AlphaFoldDB" id="A0A6A6W2T9"/>
<dbReference type="Pfam" id="PF22669">
    <property type="entry name" value="Exo_endo_phos2"/>
    <property type="match status" value="2"/>
</dbReference>
<dbReference type="InterPro" id="IPR046985">
    <property type="entry name" value="IP5"/>
</dbReference>
<feature type="compositionally biased region" description="Polar residues" evidence="1">
    <location>
        <begin position="727"/>
        <end position="746"/>
    </location>
</feature>
<keyword evidence="4" id="KW-1185">Reference proteome</keyword>
<feature type="region of interest" description="Disordered" evidence="1">
    <location>
        <begin position="939"/>
        <end position="969"/>
    </location>
</feature>
<dbReference type="InterPro" id="IPR000300">
    <property type="entry name" value="IPPc"/>
</dbReference>
<dbReference type="PANTHER" id="PTHR11200">
    <property type="entry name" value="INOSITOL 5-PHOSPHATASE"/>
    <property type="match status" value="1"/>
</dbReference>
<feature type="region of interest" description="Disordered" evidence="1">
    <location>
        <begin position="724"/>
        <end position="748"/>
    </location>
</feature>
<dbReference type="RefSeq" id="XP_033598358.1">
    <property type="nucleotide sequence ID" value="XM_033742841.1"/>
</dbReference>
<protein>
    <submittedName>
        <fullName evidence="3">DNase I-like protein</fullName>
    </submittedName>
</protein>
<accession>A0A6A6W2T9</accession>
<feature type="compositionally biased region" description="Low complexity" evidence="1">
    <location>
        <begin position="313"/>
        <end position="327"/>
    </location>
</feature>
<dbReference type="SUPFAM" id="SSF56219">
    <property type="entry name" value="DNase I-like"/>
    <property type="match status" value="1"/>
</dbReference>
<dbReference type="PANTHER" id="PTHR11200:SF300">
    <property type="entry name" value="TYPE II INOSITOL 1,4,5-TRISPHOSPHATE 5-PHOSPHATASE"/>
    <property type="match status" value="1"/>
</dbReference>
<dbReference type="OrthoDB" id="7862313at2759"/>
<dbReference type="Proteomes" id="UP000799437">
    <property type="component" value="Unassembled WGS sequence"/>
</dbReference>
<dbReference type="EMBL" id="ML996576">
    <property type="protein sequence ID" value="KAF2755907.1"/>
    <property type="molecule type" value="Genomic_DNA"/>
</dbReference>
<evidence type="ECO:0000256" key="1">
    <source>
        <dbReference type="SAM" id="MobiDB-lite"/>
    </source>
</evidence>
<dbReference type="InterPro" id="IPR013783">
    <property type="entry name" value="Ig-like_fold"/>
</dbReference>
<proteinExistence type="predicted"/>
<feature type="domain" description="Inositol polyphosphate-related phosphatase" evidence="2">
    <location>
        <begin position="61"/>
        <end position="455"/>
    </location>
</feature>
<dbReference type="Gene3D" id="2.60.40.10">
    <property type="entry name" value="Immunoglobulins"/>
    <property type="match status" value="1"/>
</dbReference>
<name>A0A6A6W2T9_9PEZI</name>
<dbReference type="Gene3D" id="3.60.10.10">
    <property type="entry name" value="Endonuclease/exonuclease/phosphatase"/>
    <property type="match status" value="1"/>
</dbReference>
<gene>
    <name evidence="3" type="ORF">EJ05DRAFT_467357</name>
</gene>
<feature type="region of interest" description="Disordered" evidence="1">
    <location>
        <begin position="306"/>
        <end position="328"/>
    </location>
</feature>
<dbReference type="InterPro" id="IPR048869">
    <property type="entry name" value="OCRL-1_2_ASH"/>
</dbReference>